<evidence type="ECO:0000256" key="7">
    <source>
        <dbReference type="SAM" id="Phobius"/>
    </source>
</evidence>
<evidence type="ECO:0000313" key="9">
    <source>
        <dbReference type="Proteomes" id="UP000054387"/>
    </source>
</evidence>
<feature type="transmembrane region" description="Helical" evidence="7">
    <location>
        <begin position="364"/>
        <end position="382"/>
    </location>
</feature>
<evidence type="ECO:0000256" key="5">
    <source>
        <dbReference type="ARBA" id="ARBA00022989"/>
    </source>
</evidence>
<evidence type="ECO:0008006" key="10">
    <source>
        <dbReference type="Google" id="ProtNLM"/>
    </source>
</evidence>
<evidence type="ECO:0000256" key="3">
    <source>
        <dbReference type="ARBA" id="ARBA00022679"/>
    </source>
</evidence>
<keyword evidence="2" id="KW-0328">Glycosyltransferase</keyword>
<evidence type="ECO:0000256" key="6">
    <source>
        <dbReference type="ARBA" id="ARBA00023136"/>
    </source>
</evidence>
<dbReference type="AlphaFoldDB" id="A0A0W1RAY5"/>
<protein>
    <recommendedName>
        <fullName evidence="10">Glycosyltransferase 2-like domain-containing protein</fullName>
    </recommendedName>
</protein>
<dbReference type="InterPro" id="IPR029044">
    <property type="entry name" value="Nucleotide-diphossugar_trans"/>
</dbReference>
<feature type="transmembrane region" description="Helical" evidence="7">
    <location>
        <begin position="28"/>
        <end position="53"/>
    </location>
</feature>
<keyword evidence="6 7" id="KW-0472">Membrane</keyword>
<proteinExistence type="predicted"/>
<dbReference type="Proteomes" id="UP000054387">
    <property type="component" value="Unassembled WGS sequence"/>
</dbReference>
<dbReference type="CDD" id="cd06423">
    <property type="entry name" value="CESA_like"/>
    <property type="match status" value="1"/>
</dbReference>
<keyword evidence="9" id="KW-1185">Reference proteome</keyword>
<comment type="caution">
    <text evidence="8">The sequence shown here is derived from an EMBL/GenBank/DDBJ whole genome shotgun (WGS) entry which is preliminary data.</text>
</comment>
<dbReference type="PANTHER" id="PTHR43867:SF2">
    <property type="entry name" value="CELLULOSE SYNTHASE CATALYTIC SUBUNIT A [UDP-FORMING]"/>
    <property type="match status" value="1"/>
</dbReference>
<sequence length="438" mass="47142">MATTLAATLVVAATLCSPALVFEWYGPVLVGLCALVVAGGLCRAFLVTAVACLPNPDPPELPMASPPNPPTVGVLVTAYNDADTLDETLDACDALDYPEDRLRVLVGFEAASTDDTEAVARRAATSDSGVRVRVIERSAPPAGKAAAVNHLRSHLGDDVDVVASLDAGQRLEQGSLSRAVRWLADTETWCVKGRSYGRNADESLLALCATVERHLAERIAFVARSRLGWFSLFTGGQAFFRVETLDRLGAFDETALLEDVAMATRIHARGGRVRVDPSIVATERNPTTLSAWAGQRRRWARGGMQVARRSLGRLLRSPTASVPTRLDAAYTFAVLLWVPVAVLLSPLVALTVTTSPTTAALGSLSGWLPLISMVSWAFPYALFLRDAVDGRRHDGREYAAPLLLPAYFALQSVVVLAAFLDEFVLRRPSVYVTSRSEE</sequence>
<dbReference type="Pfam" id="PF13641">
    <property type="entry name" value="Glyco_tranf_2_3"/>
    <property type="match status" value="1"/>
</dbReference>
<keyword evidence="4 7" id="KW-0812">Transmembrane</keyword>
<dbReference type="PANTHER" id="PTHR43867">
    <property type="entry name" value="CELLULOSE SYNTHASE CATALYTIC SUBUNIT A [UDP-FORMING]"/>
    <property type="match status" value="1"/>
</dbReference>
<evidence type="ECO:0000256" key="1">
    <source>
        <dbReference type="ARBA" id="ARBA00004141"/>
    </source>
</evidence>
<dbReference type="GO" id="GO:0016020">
    <property type="term" value="C:membrane"/>
    <property type="evidence" value="ECO:0007669"/>
    <property type="project" value="UniProtKB-SubCell"/>
</dbReference>
<evidence type="ECO:0000256" key="2">
    <source>
        <dbReference type="ARBA" id="ARBA00022676"/>
    </source>
</evidence>
<gene>
    <name evidence="8" type="ORF">AUR64_06475</name>
</gene>
<dbReference type="InterPro" id="IPR050321">
    <property type="entry name" value="Glycosyltr_2/OpgH_subfam"/>
</dbReference>
<dbReference type="SUPFAM" id="SSF53448">
    <property type="entry name" value="Nucleotide-diphospho-sugar transferases"/>
    <property type="match status" value="1"/>
</dbReference>
<dbReference type="STRING" id="1514971.AUR64_06475"/>
<keyword evidence="3" id="KW-0808">Transferase</keyword>
<evidence type="ECO:0000256" key="4">
    <source>
        <dbReference type="ARBA" id="ARBA00022692"/>
    </source>
</evidence>
<dbReference type="EMBL" id="LOPU01000016">
    <property type="protein sequence ID" value="KTG10830.1"/>
    <property type="molecule type" value="Genomic_DNA"/>
</dbReference>
<reference evidence="8 9" key="1">
    <citation type="submission" date="2015-12" db="EMBL/GenBank/DDBJ databases">
        <title>Haloprofundus marisrubri gen. nov., sp. nov., an extremely halophilic archaeon isolated from the Discovery deep brine-seawater interface in the Red Sea.</title>
        <authorList>
            <person name="Zhang G."/>
            <person name="Stingl U."/>
            <person name="Rashid M."/>
        </authorList>
    </citation>
    <scope>NUCLEOTIDE SEQUENCE [LARGE SCALE GENOMIC DNA]</scope>
    <source>
        <strain evidence="8 9">SB9</strain>
    </source>
</reference>
<name>A0A0W1RAY5_9EURY</name>
<evidence type="ECO:0000313" key="8">
    <source>
        <dbReference type="EMBL" id="KTG10830.1"/>
    </source>
</evidence>
<dbReference type="Gene3D" id="3.90.550.10">
    <property type="entry name" value="Spore Coat Polysaccharide Biosynthesis Protein SpsA, Chain A"/>
    <property type="match status" value="1"/>
</dbReference>
<feature type="transmembrane region" description="Helical" evidence="7">
    <location>
        <begin position="329"/>
        <end position="352"/>
    </location>
</feature>
<feature type="transmembrane region" description="Helical" evidence="7">
    <location>
        <begin position="402"/>
        <end position="420"/>
    </location>
</feature>
<comment type="subcellular location">
    <subcellularLocation>
        <location evidence="1">Membrane</location>
        <topology evidence="1">Multi-pass membrane protein</topology>
    </subcellularLocation>
</comment>
<organism evidence="8 9">
    <name type="scientific">Haloprofundus marisrubri</name>
    <dbReference type="NCBI Taxonomy" id="1514971"/>
    <lineage>
        <taxon>Archaea</taxon>
        <taxon>Methanobacteriati</taxon>
        <taxon>Methanobacteriota</taxon>
        <taxon>Stenosarchaea group</taxon>
        <taxon>Halobacteria</taxon>
        <taxon>Halobacteriales</taxon>
        <taxon>Haloferacaceae</taxon>
        <taxon>Haloprofundus</taxon>
    </lineage>
</organism>
<dbReference type="GO" id="GO:0016757">
    <property type="term" value="F:glycosyltransferase activity"/>
    <property type="evidence" value="ECO:0007669"/>
    <property type="project" value="UniProtKB-KW"/>
</dbReference>
<accession>A0A0W1RAY5</accession>
<keyword evidence="5 7" id="KW-1133">Transmembrane helix</keyword>